<dbReference type="SUPFAM" id="SSF56300">
    <property type="entry name" value="Metallo-dependent phosphatases"/>
    <property type="match status" value="1"/>
</dbReference>
<dbReference type="InterPro" id="IPR041792">
    <property type="entry name" value="MPP_PAP"/>
</dbReference>
<dbReference type="RefSeq" id="XP_024717996.1">
    <property type="nucleotide sequence ID" value="XM_024862986.1"/>
</dbReference>
<proteinExistence type="inferred from homology"/>
<comment type="similarity">
    <text evidence="4">Belongs to the metallophosphoesterase superfamily. Purple acid phosphatase family.</text>
</comment>
<dbReference type="InterPro" id="IPR025733">
    <property type="entry name" value="PAPs_C"/>
</dbReference>
<dbReference type="Pfam" id="PF14008">
    <property type="entry name" value="Metallophos_C"/>
    <property type="match status" value="1"/>
</dbReference>
<dbReference type="InterPro" id="IPR008963">
    <property type="entry name" value="Purple_acid_Pase-like_N"/>
</dbReference>
<gene>
    <name evidence="8" type="ORF">M430DRAFT_146058</name>
</gene>
<name>A0A2T3ATK5_AMORE</name>
<feature type="domain" description="Calcineurin-like phosphoesterase" evidence="5">
    <location>
        <begin position="176"/>
        <end position="393"/>
    </location>
</feature>
<keyword evidence="2 4" id="KW-0378">Hydrolase</keyword>
<dbReference type="Proteomes" id="UP000241818">
    <property type="component" value="Unassembled WGS sequence"/>
</dbReference>
<dbReference type="GeneID" id="36571067"/>
<evidence type="ECO:0000313" key="9">
    <source>
        <dbReference type="Proteomes" id="UP000241818"/>
    </source>
</evidence>
<evidence type="ECO:0000259" key="5">
    <source>
        <dbReference type="Pfam" id="PF00149"/>
    </source>
</evidence>
<evidence type="ECO:0000256" key="2">
    <source>
        <dbReference type="ARBA" id="ARBA00022801"/>
    </source>
</evidence>
<dbReference type="GO" id="GO:0003993">
    <property type="term" value="F:acid phosphatase activity"/>
    <property type="evidence" value="ECO:0007669"/>
    <property type="project" value="UniProtKB-EC"/>
</dbReference>
<dbReference type="Gene3D" id="2.60.40.380">
    <property type="entry name" value="Purple acid phosphatase-like, N-terminal"/>
    <property type="match status" value="1"/>
</dbReference>
<accession>A0A2T3ATK5</accession>
<dbReference type="InterPro" id="IPR015914">
    <property type="entry name" value="PAPs_N"/>
</dbReference>
<feature type="domain" description="Purple acid phosphatase C-terminal" evidence="6">
    <location>
        <begin position="414"/>
        <end position="479"/>
    </location>
</feature>
<dbReference type="CDD" id="cd00839">
    <property type="entry name" value="MPP_PAPs"/>
    <property type="match status" value="1"/>
</dbReference>
<evidence type="ECO:0000256" key="1">
    <source>
        <dbReference type="ARBA" id="ARBA00022729"/>
    </source>
</evidence>
<protein>
    <recommendedName>
        <fullName evidence="4">Purple acid phosphatase</fullName>
        <ecNumber evidence="4">3.1.3.2</ecNumber>
    </recommendedName>
</protein>
<keyword evidence="9" id="KW-1185">Reference proteome</keyword>
<dbReference type="Gene3D" id="3.60.21.10">
    <property type="match status" value="1"/>
</dbReference>
<evidence type="ECO:0000256" key="4">
    <source>
        <dbReference type="RuleBase" id="RU361203"/>
    </source>
</evidence>
<dbReference type="Pfam" id="PF00149">
    <property type="entry name" value="Metallophos"/>
    <property type="match status" value="1"/>
</dbReference>
<dbReference type="InterPro" id="IPR004843">
    <property type="entry name" value="Calcineurin-like_PHP"/>
</dbReference>
<dbReference type="GO" id="GO:0046872">
    <property type="term" value="F:metal ion binding"/>
    <property type="evidence" value="ECO:0007669"/>
    <property type="project" value="InterPro"/>
</dbReference>
<evidence type="ECO:0000256" key="3">
    <source>
        <dbReference type="ARBA" id="ARBA00023180"/>
    </source>
</evidence>
<dbReference type="STRING" id="857342.A0A2T3ATK5"/>
<dbReference type="OrthoDB" id="45007at2759"/>
<evidence type="ECO:0000259" key="6">
    <source>
        <dbReference type="Pfam" id="PF14008"/>
    </source>
</evidence>
<reference evidence="8 9" key="1">
    <citation type="journal article" date="2018" name="New Phytol.">
        <title>Comparative genomics and transcriptomics depict ericoid mycorrhizal fungi as versatile saprotrophs and plant mutualists.</title>
        <authorList>
            <person name="Martino E."/>
            <person name="Morin E."/>
            <person name="Grelet G.A."/>
            <person name="Kuo A."/>
            <person name="Kohler A."/>
            <person name="Daghino S."/>
            <person name="Barry K.W."/>
            <person name="Cichocki N."/>
            <person name="Clum A."/>
            <person name="Dockter R.B."/>
            <person name="Hainaut M."/>
            <person name="Kuo R.C."/>
            <person name="LaButti K."/>
            <person name="Lindahl B.D."/>
            <person name="Lindquist E.A."/>
            <person name="Lipzen A."/>
            <person name="Khouja H.R."/>
            <person name="Magnuson J."/>
            <person name="Murat C."/>
            <person name="Ohm R.A."/>
            <person name="Singer S.W."/>
            <person name="Spatafora J.W."/>
            <person name="Wang M."/>
            <person name="Veneault-Fourrey C."/>
            <person name="Henrissat B."/>
            <person name="Grigoriev I.V."/>
            <person name="Martin F.M."/>
            <person name="Perotto S."/>
        </authorList>
    </citation>
    <scope>NUCLEOTIDE SEQUENCE [LARGE SCALE GENOMIC DNA]</scope>
    <source>
        <strain evidence="8 9">ATCC 22711</strain>
    </source>
</reference>
<dbReference type="InterPro" id="IPR029052">
    <property type="entry name" value="Metallo-depent_PP-like"/>
</dbReference>
<organism evidence="8 9">
    <name type="scientific">Amorphotheca resinae ATCC 22711</name>
    <dbReference type="NCBI Taxonomy" id="857342"/>
    <lineage>
        <taxon>Eukaryota</taxon>
        <taxon>Fungi</taxon>
        <taxon>Dikarya</taxon>
        <taxon>Ascomycota</taxon>
        <taxon>Pezizomycotina</taxon>
        <taxon>Leotiomycetes</taxon>
        <taxon>Helotiales</taxon>
        <taxon>Amorphothecaceae</taxon>
        <taxon>Amorphotheca</taxon>
    </lineage>
</organism>
<dbReference type="AlphaFoldDB" id="A0A2T3ATK5"/>
<keyword evidence="1 4" id="KW-0732">Signal</keyword>
<evidence type="ECO:0000259" key="7">
    <source>
        <dbReference type="Pfam" id="PF16656"/>
    </source>
</evidence>
<dbReference type="SUPFAM" id="SSF49363">
    <property type="entry name" value="Purple acid phosphatase, N-terminal domain"/>
    <property type="match status" value="1"/>
</dbReference>
<feature type="chain" id="PRO_5015367415" description="Purple acid phosphatase" evidence="4">
    <location>
        <begin position="23"/>
        <end position="499"/>
    </location>
</feature>
<dbReference type="InParanoid" id="A0A2T3ATK5"/>
<dbReference type="InterPro" id="IPR039331">
    <property type="entry name" value="PAPs-like"/>
</dbReference>
<dbReference type="PANTHER" id="PTHR22953">
    <property type="entry name" value="ACID PHOSPHATASE RELATED"/>
    <property type="match status" value="1"/>
</dbReference>
<comment type="catalytic activity">
    <reaction evidence="4">
        <text>a phosphate monoester + H2O = an alcohol + phosphate</text>
        <dbReference type="Rhea" id="RHEA:15017"/>
        <dbReference type="ChEBI" id="CHEBI:15377"/>
        <dbReference type="ChEBI" id="CHEBI:30879"/>
        <dbReference type="ChEBI" id="CHEBI:43474"/>
        <dbReference type="ChEBI" id="CHEBI:67140"/>
        <dbReference type="EC" id="3.1.3.2"/>
    </reaction>
</comment>
<keyword evidence="3" id="KW-0325">Glycoprotein</keyword>
<evidence type="ECO:0000313" key="8">
    <source>
        <dbReference type="EMBL" id="PSS10817.1"/>
    </source>
</evidence>
<sequence length="499" mass="54987">MRQFSCFPVLAAGITFVSHVHGLVSNSSINSQTRIAYAGSTGMTVSWNTFSKIDRPTVLYGESPFALTNWATSDVSVTYNTSLTYNNHVKITGLKPDTWYYYLPTSLMKNDTSAGPYKFKTSKPAGDFDPYSIAVVVDMGTMGPEGLYTSAGKGVSPNNILAPGENNTIQSLTAAVHDFEFLWHPGDLAYADYWLKEEIQGFEPNTTIEDGYKVYESILNEFYDEMTPITTSKPWMVGPGNHEANCDNGGTGGYTASICMPGQTNFTGFINHFRMPSDESGGVGNFWYSFDYGMTHFVQYDTETDLGHGLIAPDSPEGGSEDSGPFAVADAQAKWIAADLAKVDRSKTPWVVVAGHRPWYSSGSICTACQEAFESVFIQNNVDLVLSGHFHVYERNAPIKNGTIDPNELNNPSSPWYITNGAAGHYDGLDSFTYPLQPYHRYGLSTDDGIYGWSKLTFHNCTHLTHEFINSANGSVLDTATLYRDHECGRRLWPKGESN</sequence>
<feature type="domain" description="Purple acid phosphatase N-terminal" evidence="7">
    <location>
        <begin position="32"/>
        <end position="121"/>
    </location>
</feature>
<dbReference type="EMBL" id="KZ679016">
    <property type="protein sequence ID" value="PSS10817.1"/>
    <property type="molecule type" value="Genomic_DNA"/>
</dbReference>
<dbReference type="Pfam" id="PF16656">
    <property type="entry name" value="Pur_ac_phosph_N"/>
    <property type="match status" value="1"/>
</dbReference>
<feature type="signal peptide" evidence="4">
    <location>
        <begin position="1"/>
        <end position="22"/>
    </location>
</feature>
<dbReference type="EC" id="3.1.3.2" evidence="4"/>
<dbReference type="PANTHER" id="PTHR22953:SF145">
    <property type="entry name" value="PURPLE ACID PHOSPHATASE"/>
    <property type="match status" value="1"/>
</dbReference>